<dbReference type="SUPFAM" id="SSF53448">
    <property type="entry name" value="Nucleotide-diphospho-sugar transferases"/>
    <property type="match status" value="1"/>
</dbReference>
<keyword evidence="2" id="KW-0328">Glycosyltransferase</keyword>
<dbReference type="EC" id="2.4.-.-" evidence="2"/>
<dbReference type="InterPro" id="IPR029044">
    <property type="entry name" value="Nucleotide-diphossugar_trans"/>
</dbReference>
<dbReference type="CDD" id="cd00761">
    <property type="entry name" value="Glyco_tranf_GTA_type"/>
    <property type="match status" value="1"/>
</dbReference>
<organism evidence="2">
    <name type="scientific">Vibrio parahaemolyticus</name>
    <dbReference type="NCBI Taxonomy" id="670"/>
    <lineage>
        <taxon>Bacteria</taxon>
        <taxon>Pseudomonadati</taxon>
        <taxon>Pseudomonadota</taxon>
        <taxon>Gammaproteobacteria</taxon>
        <taxon>Vibrionales</taxon>
        <taxon>Vibrionaceae</taxon>
        <taxon>Vibrio</taxon>
    </lineage>
</organism>
<accession>A0A7M1WRG3</accession>
<keyword evidence="2" id="KW-0808">Transferase</keyword>
<dbReference type="Pfam" id="PF00535">
    <property type="entry name" value="Glycos_transf_2"/>
    <property type="match status" value="1"/>
</dbReference>
<gene>
    <name evidence="2" type="primary">epsH</name>
    <name evidence="2" type="ORF">VP127_00013</name>
</gene>
<feature type="domain" description="Glycosyltransferase 2-like" evidence="1">
    <location>
        <begin position="6"/>
        <end position="171"/>
    </location>
</feature>
<dbReference type="RefSeq" id="WP_273994195.1">
    <property type="nucleotide sequence ID" value="NZ_JAQBJJ010000003.1"/>
</dbReference>
<reference evidence="2" key="1">
    <citation type="submission" date="2020-08" db="EMBL/GenBank/DDBJ databases">
        <title>Genetic structure, function and evolution of capsule biosynthesis loci in Vibrio parahaemolyticus.</title>
        <authorList>
            <person name="Li L."/>
            <person name="Bian S."/>
        </authorList>
    </citation>
    <scope>NUCLEOTIDE SEQUENCE</scope>
    <source>
        <strain evidence="2">VP127</strain>
    </source>
</reference>
<dbReference type="GO" id="GO:0016758">
    <property type="term" value="F:hexosyltransferase activity"/>
    <property type="evidence" value="ECO:0007669"/>
    <property type="project" value="UniProtKB-ARBA"/>
</dbReference>
<evidence type="ECO:0000313" key="2">
    <source>
        <dbReference type="EMBL" id="QOS29766.1"/>
    </source>
</evidence>
<dbReference type="PANTHER" id="PTHR22916">
    <property type="entry name" value="GLYCOSYLTRANSFERASE"/>
    <property type="match status" value="1"/>
</dbReference>
<dbReference type="Gene3D" id="3.90.550.10">
    <property type="entry name" value="Spore Coat Polysaccharide Biosynthesis Protein SpsA, Chain A"/>
    <property type="match status" value="1"/>
</dbReference>
<dbReference type="EMBL" id="MT898409">
    <property type="protein sequence ID" value="QOS29766.1"/>
    <property type="molecule type" value="Genomic_DNA"/>
</dbReference>
<dbReference type="InterPro" id="IPR001173">
    <property type="entry name" value="Glyco_trans_2-like"/>
</dbReference>
<name>A0A7M1WRG3_VIBPH</name>
<evidence type="ECO:0000259" key="1">
    <source>
        <dbReference type="Pfam" id="PF00535"/>
    </source>
</evidence>
<dbReference type="AlphaFoldDB" id="A0A7M1WRG3"/>
<proteinExistence type="predicted"/>
<sequence>MKKKVSVLVPVYGVEKYLKVFLDSLCQQTLGDAEFIIVNDASPDRSDDIIREYASRDERFTYINKKVNQGEMQARQDAYNLSKGEYVINLDSDDYISPTFLESLYNLASDNDLDMVLSNVVLVDEIGSEIKSEYKQFNENLLFDENNICNVLSLPYSSWSRMTKKEVLEEYSYSYLQGETTLTKLQFAKGIKSGLACNAKVYYRQRAGSLSSFENSSRKYKSSYGKDRVDSVLDEDLSVFKKGGFSNELKIFRFVNMAKLIFLSNINNGGVNNYKEEIKYLKSAYEVSYKELFYLLKYLPLKTKVFSYALFLNITPLILRFKRK</sequence>
<protein>
    <submittedName>
        <fullName evidence="2">Putative glycosyltransferase EpsH</fullName>
        <ecNumber evidence="2">2.4.-.-</ecNumber>
    </submittedName>
</protein>